<dbReference type="SUPFAM" id="SSF82689">
    <property type="entry name" value="Mechanosensitive channel protein MscS (YggB), C-terminal domain"/>
    <property type="match status" value="1"/>
</dbReference>
<evidence type="ECO:0000259" key="8">
    <source>
        <dbReference type="Pfam" id="PF00924"/>
    </source>
</evidence>
<dbReference type="SUPFAM" id="SSF50182">
    <property type="entry name" value="Sm-like ribonucleoproteins"/>
    <property type="match status" value="1"/>
</dbReference>
<dbReference type="PANTHER" id="PTHR30460">
    <property type="entry name" value="MODERATE CONDUCTANCE MECHANOSENSITIVE CHANNEL YBIO"/>
    <property type="match status" value="1"/>
</dbReference>
<dbReference type="AlphaFoldDB" id="A0AA94HEU4"/>
<evidence type="ECO:0000256" key="1">
    <source>
        <dbReference type="ARBA" id="ARBA00004651"/>
    </source>
</evidence>
<dbReference type="PANTHER" id="PTHR30460:SF0">
    <property type="entry name" value="MODERATE CONDUCTANCE MECHANOSENSITIVE CHANNEL YBIO"/>
    <property type="match status" value="1"/>
</dbReference>
<dbReference type="InterPro" id="IPR006685">
    <property type="entry name" value="MscS_channel_2nd"/>
</dbReference>
<dbReference type="Gene3D" id="2.30.30.60">
    <property type="match status" value="1"/>
</dbReference>
<dbReference type="EMBL" id="FOTB01000003">
    <property type="protein sequence ID" value="SFK73803.1"/>
    <property type="molecule type" value="Genomic_DNA"/>
</dbReference>
<comment type="subcellular location">
    <subcellularLocation>
        <location evidence="1">Cell membrane</location>
        <topology evidence="1">Multi-pass membrane protein</topology>
    </subcellularLocation>
</comment>
<dbReference type="InterPro" id="IPR045276">
    <property type="entry name" value="YbiO_bact"/>
</dbReference>
<proteinExistence type="inferred from homology"/>
<keyword evidence="6 7" id="KW-0472">Membrane</keyword>
<feature type="transmembrane region" description="Helical" evidence="7">
    <location>
        <begin position="83"/>
        <end position="103"/>
    </location>
</feature>
<evidence type="ECO:0000259" key="9">
    <source>
        <dbReference type="Pfam" id="PF21088"/>
    </source>
</evidence>
<dbReference type="InterPro" id="IPR049142">
    <property type="entry name" value="MS_channel_1st"/>
</dbReference>
<evidence type="ECO:0000256" key="5">
    <source>
        <dbReference type="ARBA" id="ARBA00022989"/>
    </source>
</evidence>
<dbReference type="Gene3D" id="1.10.287.1260">
    <property type="match status" value="1"/>
</dbReference>
<comment type="caution">
    <text evidence="10">The sequence shown here is derived from an EMBL/GenBank/DDBJ whole genome shotgun (WGS) entry which is preliminary data.</text>
</comment>
<feature type="transmembrane region" description="Helical" evidence="7">
    <location>
        <begin position="38"/>
        <end position="63"/>
    </location>
</feature>
<dbReference type="FunFam" id="1.10.287.1260:FF:000005">
    <property type="entry name" value="Mechanosensitive ion channel family protein"/>
    <property type="match status" value="1"/>
</dbReference>
<dbReference type="Pfam" id="PF21088">
    <property type="entry name" value="MS_channel_1st"/>
    <property type="match status" value="1"/>
</dbReference>
<evidence type="ECO:0000256" key="7">
    <source>
        <dbReference type="SAM" id="Phobius"/>
    </source>
</evidence>
<comment type="similarity">
    <text evidence="2">Belongs to the MscS (TC 1.A.23) family.</text>
</comment>
<evidence type="ECO:0000313" key="10">
    <source>
        <dbReference type="EMBL" id="SFK73803.1"/>
    </source>
</evidence>
<dbReference type="GO" id="GO:0005886">
    <property type="term" value="C:plasma membrane"/>
    <property type="evidence" value="ECO:0007669"/>
    <property type="project" value="UniProtKB-SubCell"/>
</dbReference>
<keyword evidence="5 7" id="KW-1133">Transmembrane helix</keyword>
<reference evidence="10 11" key="1">
    <citation type="submission" date="2016-10" db="EMBL/GenBank/DDBJ databases">
        <authorList>
            <person name="Varghese N."/>
            <person name="Submissions S."/>
        </authorList>
    </citation>
    <scope>NUCLEOTIDE SEQUENCE [LARGE SCALE GENOMIC DNA]</scope>
    <source>
        <strain evidence="10 11">CGMCC 1.6501</strain>
    </source>
</reference>
<dbReference type="Gene3D" id="3.30.70.100">
    <property type="match status" value="1"/>
</dbReference>
<dbReference type="RefSeq" id="WP_052749790.1">
    <property type="nucleotide sequence ID" value="NZ_CP011366.1"/>
</dbReference>
<dbReference type="InterPro" id="IPR011066">
    <property type="entry name" value="MscS_channel_C_sf"/>
</dbReference>
<evidence type="ECO:0000256" key="2">
    <source>
        <dbReference type="ARBA" id="ARBA00008017"/>
    </source>
</evidence>
<feature type="domain" description="Mechanosensitive ion channel MscS" evidence="8">
    <location>
        <begin position="132"/>
        <end position="201"/>
    </location>
</feature>
<evidence type="ECO:0000256" key="3">
    <source>
        <dbReference type="ARBA" id="ARBA00022475"/>
    </source>
</evidence>
<feature type="domain" description="Mechanosensitive ion channel transmembrane helices 2/3" evidence="9">
    <location>
        <begin position="91"/>
        <end position="130"/>
    </location>
</feature>
<protein>
    <submittedName>
        <fullName evidence="10">Small conductance mechanosensitive channel</fullName>
    </submittedName>
</protein>
<evidence type="ECO:0000256" key="6">
    <source>
        <dbReference type="ARBA" id="ARBA00023136"/>
    </source>
</evidence>
<evidence type="ECO:0000256" key="4">
    <source>
        <dbReference type="ARBA" id="ARBA00022692"/>
    </source>
</evidence>
<dbReference type="SUPFAM" id="SSF82861">
    <property type="entry name" value="Mechanosensitive channel protein MscS (YggB), transmembrane region"/>
    <property type="match status" value="1"/>
</dbReference>
<gene>
    <name evidence="10" type="ORF">SAMN05216235_1392</name>
</gene>
<organism evidence="10 11">
    <name type="scientific">Salinicoccus halodurans</name>
    <dbReference type="NCBI Taxonomy" id="407035"/>
    <lineage>
        <taxon>Bacteria</taxon>
        <taxon>Bacillati</taxon>
        <taxon>Bacillota</taxon>
        <taxon>Bacilli</taxon>
        <taxon>Bacillales</taxon>
        <taxon>Staphylococcaceae</taxon>
        <taxon>Salinicoccus</taxon>
    </lineage>
</organism>
<name>A0AA94HEU4_9STAP</name>
<keyword evidence="3" id="KW-1003">Cell membrane</keyword>
<dbReference type="Pfam" id="PF00924">
    <property type="entry name" value="MS_channel_2nd"/>
    <property type="match status" value="1"/>
</dbReference>
<dbReference type="InterPro" id="IPR011014">
    <property type="entry name" value="MscS_channel_TM-2"/>
</dbReference>
<evidence type="ECO:0000313" key="11">
    <source>
        <dbReference type="Proteomes" id="UP000183090"/>
    </source>
</evidence>
<sequence length="307" mass="34183">MFSILNNTTPESVDLGFVQQIVEDVTNPETWMVIGGRILTAIVLIVAALILVTIANRVINNFFTYKSKAKSKIRGSEKRNQTLINVLQNAATVVIWFVIIMMILETFNLPVRTLLAGAGVVGLAVGFGAQSLVKDMITGFFIILENQFDKGDFVRINSTGTTIGEGEVIAFSLRSTKIQGWEGELIVVPNGSISEVVNFSRYNAISMLDINLSLEEDLDQVEATLSKYFEENWRNEETLVSMPEVLGLQGIENGEAIMRIMLETEPMEHFGATRRMRKRIKNHLATKGIYISVPKMDIQDFDVAGNE</sequence>
<accession>A0AA94HEU4</accession>
<dbReference type="GO" id="GO:0008381">
    <property type="term" value="F:mechanosensitive monoatomic ion channel activity"/>
    <property type="evidence" value="ECO:0007669"/>
    <property type="project" value="InterPro"/>
</dbReference>
<keyword evidence="4 7" id="KW-0812">Transmembrane</keyword>
<feature type="transmembrane region" description="Helical" evidence="7">
    <location>
        <begin position="109"/>
        <end position="129"/>
    </location>
</feature>
<dbReference type="InterPro" id="IPR010920">
    <property type="entry name" value="LSM_dom_sf"/>
</dbReference>
<dbReference type="InterPro" id="IPR023408">
    <property type="entry name" value="MscS_beta-dom_sf"/>
</dbReference>
<dbReference type="Proteomes" id="UP000183090">
    <property type="component" value="Unassembled WGS sequence"/>
</dbReference>